<proteinExistence type="predicted"/>
<sequence>LMPAVISAHCKEKPEQGNVPVVDKQLITPPTRMVHEMDERWLKVKFGSLFMCAWHGGNVLGERISVVE</sequence>
<dbReference type="AlphaFoldDB" id="A0ABD0JUM1"/>
<name>A0ABD0JUM1_9CAEN</name>
<accession>A0ABD0JUM1</accession>
<reference evidence="1 2" key="1">
    <citation type="journal article" date="2023" name="Sci. Data">
        <title>Genome assembly of the Korean intertidal mud-creeper Batillaria attramentaria.</title>
        <authorList>
            <person name="Patra A.K."/>
            <person name="Ho P.T."/>
            <person name="Jun S."/>
            <person name="Lee S.J."/>
            <person name="Kim Y."/>
            <person name="Won Y.J."/>
        </authorList>
    </citation>
    <scope>NUCLEOTIDE SEQUENCE [LARGE SCALE GENOMIC DNA]</scope>
    <source>
        <strain evidence="1">Wonlab-2016</strain>
    </source>
</reference>
<comment type="caution">
    <text evidence="1">The sequence shown here is derived from an EMBL/GenBank/DDBJ whole genome shotgun (WGS) entry which is preliminary data.</text>
</comment>
<organism evidence="1 2">
    <name type="scientific">Batillaria attramentaria</name>
    <dbReference type="NCBI Taxonomy" id="370345"/>
    <lineage>
        <taxon>Eukaryota</taxon>
        <taxon>Metazoa</taxon>
        <taxon>Spiralia</taxon>
        <taxon>Lophotrochozoa</taxon>
        <taxon>Mollusca</taxon>
        <taxon>Gastropoda</taxon>
        <taxon>Caenogastropoda</taxon>
        <taxon>Sorbeoconcha</taxon>
        <taxon>Cerithioidea</taxon>
        <taxon>Batillariidae</taxon>
        <taxon>Batillaria</taxon>
    </lineage>
</organism>
<feature type="non-terminal residue" evidence="1">
    <location>
        <position position="1"/>
    </location>
</feature>
<gene>
    <name evidence="1" type="ORF">BaRGS_00030001</name>
</gene>
<evidence type="ECO:0000313" key="2">
    <source>
        <dbReference type="Proteomes" id="UP001519460"/>
    </source>
</evidence>
<dbReference type="EMBL" id="JACVVK020000317">
    <property type="protein sequence ID" value="KAK7478790.1"/>
    <property type="molecule type" value="Genomic_DNA"/>
</dbReference>
<protein>
    <submittedName>
        <fullName evidence="1">Uncharacterized protein</fullName>
    </submittedName>
</protein>
<evidence type="ECO:0000313" key="1">
    <source>
        <dbReference type="EMBL" id="KAK7478790.1"/>
    </source>
</evidence>
<keyword evidence="2" id="KW-1185">Reference proteome</keyword>
<dbReference type="Proteomes" id="UP001519460">
    <property type="component" value="Unassembled WGS sequence"/>
</dbReference>